<feature type="compositionally biased region" description="Basic and acidic residues" evidence="1">
    <location>
        <begin position="363"/>
        <end position="376"/>
    </location>
</feature>
<feature type="compositionally biased region" description="Polar residues" evidence="1">
    <location>
        <begin position="113"/>
        <end position="122"/>
    </location>
</feature>
<keyword evidence="2" id="KW-0732">Signal</keyword>
<feature type="compositionally biased region" description="Polar residues" evidence="1">
    <location>
        <begin position="381"/>
        <end position="393"/>
    </location>
</feature>
<feature type="region of interest" description="Disordered" evidence="1">
    <location>
        <begin position="981"/>
        <end position="1020"/>
    </location>
</feature>
<accession>A0AAV6U1Y8</accession>
<feature type="region of interest" description="Disordered" evidence="1">
    <location>
        <begin position="1440"/>
        <end position="1479"/>
    </location>
</feature>
<proteinExistence type="predicted"/>
<feature type="region of interest" description="Disordered" evidence="1">
    <location>
        <begin position="358"/>
        <end position="393"/>
    </location>
</feature>
<feature type="region of interest" description="Disordered" evidence="1">
    <location>
        <begin position="641"/>
        <end position="667"/>
    </location>
</feature>
<feature type="region of interest" description="Disordered" evidence="1">
    <location>
        <begin position="242"/>
        <end position="265"/>
    </location>
</feature>
<gene>
    <name evidence="3" type="ORF">JTE90_026563</name>
</gene>
<feature type="compositionally biased region" description="Polar residues" evidence="1">
    <location>
        <begin position="155"/>
        <end position="166"/>
    </location>
</feature>
<feature type="region of interest" description="Disordered" evidence="1">
    <location>
        <begin position="1051"/>
        <end position="1077"/>
    </location>
</feature>
<feature type="region of interest" description="Disordered" evidence="1">
    <location>
        <begin position="1108"/>
        <end position="1128"/>
    </location>
</feature>
<feature type="compositionally biased region" description="Polar residues" evidence="1">
    <location>
        <begin position="1054"/>
        <end position="1067"/>
    </location>
</feature>
<dbReference type="EMBL" id="JAFNEN010000757">
    <property type="protein sequence ID" value="KAG8177721.1"/>
    <property type="molecule type" value="Genomic_DNA"/>
</dbReference>
<keyword evidence="4" id="KW-1185">Reference proteome</keyword>
<feature type="compositionally biased region" description="Polar residues" evidence="1">
    <location>
        <begin position="982"/>
        <end position="994"/>
    </location>
</feature>
<feature type="compositionally biased region" description="Low complexity" evidence="1">
    <location>
        <begin position="1447"/>
        <end position="1460"/>
    </location>
</feature>
<evidence type="ECO:0000256" key="2">
    <source>
        <dbReference type="SAM" id="SignalP"/>
    </source>
</evidence>
<name>A0AAV6U1Y8_9ARAC</name>
<feature type="compositionally biased region" description="Polar residues" evidence="1">
    <location>
        <begin position="1289"/>
        <end position="1302"/>
    </location>
</feature>
<feature type="region of interest" description="Disordered" evidence="1">
    <location>
        <begin position="606"/>
        <end position="626"/>
    </location>
</feature>
<feature type="region of interest" description="Disordered" evidence="1">
    <location>
        <begin position="920"/>
        <end position="951"/>
    </location>
</feature>
<comment type="caution">
    <text evidence="3">The sequence shown here is derived from an EMBL/GenBank/DDBJ whole genome shotgun (WGS) entry which is preliminary data.</text>
</comment>
<feature type="signal peptide" evidence="2">
    <location>
        <begin position="1"/>
        <end position="18"/>
    </location>
</feature>
<feature type="compositionally biased region" description="Polar residues" evidence="1">
    <location>
        <begin position="1108"/>
        <end position="1125"/>
    </location>
</feature>
<evidence type="ECO:0000313" key="3">
    <source>
        <dbReference type="EMBL" id="KAG8177721.1"/>
    </source>
</evidence>
<feature type="region of interest" description="Disordered" evidence="1">
    <location>
        <begin position="1387"/>
        <end position="1425"/>
    </location>
</feature>
<feature type="compositionally biased region" description="Low complexity" evidence="1">
    <location>
        <begin position="167"/>
        <end position="196"/>
    </location>
</feature>
<feature type="region of interest" description="Disordered" evidence="1">
    <location>
        <begin position="1289"/>
        <end position="1315"/>
    </location>
</feature>
<reference evidence="3 4" key="1">
    <citation type="journal article" date="2022" name="Nat. Ecol. Evol.">
        <title>A masculinizing supergene underlies an exaggerated male reproductive morph in a spider.</title>
        <authorList>
            <person name="Hendrickx F."/>
            <person name="De Corte Z."/>
            <person name="Sonet G."/>
            <person name="Van Belleghem S.M."/>
            <person name="Kostlbacher S."/>
            <person name="Vangestel C."/>
        </authorList>
    </citation>
    <scope>NUCLEOTIDE SEQUENCE [LARGE SCALE GENOMIC DNA]</scope>
    <source>
        <strain evidence="3">W744_W776</strain>
    </source>
</reference>
<feature type="compositionally biased region" description="Polar residues" evidence="1">
    <location>
        <begin position="616"/>
        <end position="626"/>
    </location>
</feature>
<dbReference type="Proteomes" id="UP000827092">
    <property type="component" value="Unassembled WGS sequence"/>
</dbReference>
<sequence>MWRIILIIELVLGSYSFAEKLCPDNKLSCSDGQSCCFVEGNYKCCPAKPEEGQLLTHSNDTTVPTNYSNSLASVYYSSSCLTNSDCTRMEKCCPGGLLDSSYFLMSESKYSMSADQNSTGSSEDPLDNASMDIKSQIPSVVSTETKSTYDEDNKYSTSSMNDESTTSESWSPTLSQSSPQSSVSSSDSAKESSLSDTSKETSYTSIIYNEFLKSLGNVSSDQRSPDESVTVRFKTGKKSIYTESNSSSDTSYVCESSTEGEPNYSSLEYTTTVNSNGYGHSTEKSTKACPDWEDIPPVQHFSQSSNSEVEFDITNPLPSAVVALSPNLKANSYHSDTTSIQNYIQSNKKEIESEETVTASAIAEDRSQNGRKPEHTRNKRLSSSENFSPESAASNFSLNHPLIFSSEEEKTIDETYEEGMFVPNQSMLTPSEHRSFQVSPLNNGREIDENEHSLSQFSSELSCKVYYPDEEFIKREIDGDENSPLQIPSERSCQVSSLNEIFIKREIDKNKNSSLQTPSDRSFQIYPLQTIQYMESEIGEKEPSFLLMSSDRSFEVPSLNEELNEKEIGEDENSLLDETYEEGMFVPNQSLLTPSEHRSFQVSPLNNEREIDENGDQSCQESSTTTKYMVRGFEKRKGFETNGKISKEEGSRDNSMRINRTCVSRSEKLKPRRSRGLVPAFDKTEYDGILVRSFNTKEPILSEREGTKKDEDSCGNSILSKRPTSSFLKSKPRSVTSSIRRVHDSFSSTCGLEIMGSSRDTYSREGSRSRNPCVSFIEHDIIEEMPTDEEDIFRRNSSPSCGIRQNDSPIPHASLTKNRDIAMEVQDCVPSPIEEDSSSSEVEFLRNQTIPAQRSKRFRMFSESDISVVEDFSRTPPHNLPPERTPEQLFRPCSWSPSVLSWSSPAGSWYGDEPFPEHFSRLSTPSPSRDLQLPEDGQNSPWSTEEEQTHVDYSNVQSSKNAFAPGQGLSLSDDERPLVMSAHSQARTSHSSAASRDLQLPEDGQNSPWSFEEEQSQVDYSNALSSKSVLAPDQHLSLSDDQMPLGITARSHARTSYSSAEYPTDSESMLELSRPARRRRSIWDRRSIESSSPHSCSPEINRRLNSVASTTEQLSPMESINNESTQDFDVDENIQIPVIEERPSSAQLDSISVNASSLNSNFPQSSLDSLQMQQEQYSQSSSEEESFETLNTFTAPSSNNEKRKDFTLSTLIENDQENTNKEYISPSDIWYSDKNIPKTTQNQNYKLTIDQQNSQVTPHKQSMLSLNIKSQNLSNKNSGIHCNSVVNEVSSTTHQQKHSQTASDSSSSETDLPRVNHQKKLIRSGLSAKQKVSSIFKSRREKLTSLITRKQSVSKITVHETVSAMIHQHSIFSSYNRRTASIVMRQQLETSSTNQSRGTRQRKNSVLRQRSESTTSRQQSEPQATCQRLETIANQLAETTATHQQLAPTSTRQSSATTASCERSASTAIRQRSASTASR</sequence>
<feature type="compositionally biased region" description="Low complexity" evidence="1">
    <location>
        <begin position="1171"/>
        <end position="1181"/>
    </location>
</feature>
<organism evidence="3 4">
    <name type="scientific">Oedothorax gibbosus</name>
    <dbReference type="NCBI Taxonomy" id="931172"/>
    <lineage>
        <taxon>Eukaryota</taxon>
        <taxon>Metazoa</taxon>
        <taxon>Ecdysozoa</taxon>
        <taxon>Arthropoda</taxon>
        <taxon>Chelicerata</taxon>
        <taxon>Arachnida</taxon>
        <taxon>Araneae</taxon>
        <taxon>Araneomorphae</taxon>
        <taxon>Entelegynae</taxon>
        <taxon>Araneoidea</taxon>
        <taxon>Linyphiidae</taxon>
        <taxon>Erigoninae</taxon>
        <taxon>Oedothorax</taxon>
    </lineage>
</organism>
<feature type="compositionally biased region" description="Polar residues" evidence="1">
    <location>
        <begin position="1461"/>
        <end position="1479"/>
    </location>
</feature>
<evidence type="ECO:0000256" key="1">
    <source>
        <dbReference type="SAM" id="MobiDB-lite"/>
    </source>
</evidence>
<feature type="chain" id="PRO_5043451037" evidence="2">
    <location>
        <begin position="19"/>
        <end position="1479"/>
    </location>
</feature>
<evidence type="ECO:0000313" key="4">
    <source>
        <dbReference type="Proteomes" id="UP000827092"/>
    </source>
</evidence>
<feature type="compositionally biased region" description="Basic and acidic residues" evidence="1">
    <location>
        <begin position="641"/>
        <end position="655"/>
    </location>
</feature>
<feature type="compositionally biased region" description="Polar residues" evidence="1">
    <location>
        <begin position="1387"/>
        <end position="1398"/>
    </location>
</feature>
<protein>
    <submittedName>
        <fullName evidence="3">Uncharacterized protein</fullName>
    </submittedName>
</protein>
<feature type="compositionally biased region" description="Low complexity" evidence="1">
    <location>
        <begin position="1412"/>
        <end position="1421"/>
    </location>
</feature>
<feature type="compositionally biased region" description="Polar residues" evidence="1">
    <location>
        <begin position="136"/>
        <end position="146"/>
    </location>
</feature>
<feature type="region of interest" description="Disordered" evidence="1">
    <location>
        <begin position="1163"/>
        <end position="1188"/>
    </location>
</feature>
<feature type="region of interest" description="Disordered" evidence="1">
    <location>
        <begin position="113"/>
        <end position="199"/>
    </location>
</feature>